<dbReference type="AlphaFoldDB" id="A0A2L2JXU8"/>
<accession>A0A2L2JXU8</accession>
<proteinExistence type="predicted"/>
<name>A0A2L2JXU8_9NOCA</name>
<gene>
    <name evidence="4" type="ORF">FEK35_29080</name>
    <name evidence="3" type="ORF">GV791_27805</name>
</gene>
<dbReference type="EMBL" id="JAAGVB010000071">
    <property type="protein sequence ID" value="NEW36337.1"/>
    <property type="molecule type" value="Genomic_DNA"/>
</dbReference>
<evidence type="ECO:0000259" key="2">
    <source>
        <dbReference type="Pfam" id="PF16170"/>
    </source>
</evidence>
<dbReference type="EMBL" id="VBUU01000047">
    <property type="protein sequence ID" value="TLF94228.1"/>
    <property type="molecule type" value="Genomic_DNA"/>
</dbReference>
<dbReference type="Proteomes" id="UP000308349">
    <property type="component" value="Unassembled WGS sequence"/>
</dbReference>
<feature type="compositionally biased region" description="Polar residues" evidence="1">
    <location>
        <begin position="8"/>
        <end position="22"/>
    </location>
</feature>
<evidence type="ECO:0000313" key="3">
    <source>
        <dbReference type="EMBL" id="NEW36337.1"/>
    </source>
</evidence>
<evidence type="ECO:0000313" key="5">
    <source>
        <dbReference type="Proteomes" id="UP000308349"/>
    </source>
</evidence>
<feature type="region of interest" description="Disordered" evidence="1">
    <location>
        <begin position="1"/>
        <end position="22"/>
    </location>
</feature>
<comment type="caution">
    <text evidence="3">The sequence shown here is derived from an EMBL/GenBank/DDBJ whole genome shotgun (WGS) entry which is preliminary data.</text>
</comment>
<reference evidence="4 5" key="1">
    <citation type="submission" date="2019-05" db="EMBL/GenBank/DDBJ databases">
        <title>Genomes sequences of two Nocardia cyriacigeorgica environmental isolates, type strains Nocardia asteroides ATCC 19247 and Nocardia cyriacigeorgica DSM 44484.</title>
        <authorList>
            <person name="Vautrin F."/>
            <person name="Bergeron E."/>
            <person name="Dubost A."/>
            <person name="Abrouk D."/>
            <person name="Rodriguez Nava V."/>
            <person name="Pujic P."/>
        </authorList>
    </citation>
    <scope>NUCLEOTIDE SEQUENCE [LARGE SCALE GENOMIC DNA]</scope>
    <source>
        <strain evidence="4 5">EML 1456</strain>
    </source>
</reference>
<organism evidence="3 6">
    <name type="scientific">Nocardia cyriacigeorgica</name>
    <dbReference type="NCBI Taxonomy" id="135487"/>
    <lineage>
        <taxon>Bacteria</taxon>
        <taxon>Bacillati</taxon>
        <taxon>Actinomycetota</taxon>
        <taxon>Actinomycetes</taxon>
        <taxon>Mycobacteriales</taxon>
        <taxon>Nocardiaceae</taxon>
        <taxon>Nocardia</taxon>
    </lineage>
</organism>
<reference evidence="3 6" key="2">
    <citation type="submission" date="2020-01" db="EMBL/GenBank/DDBJ databases">
        <title>Genetics and antimicrobial susceptibilities of Nocardia species isolated from the soil; a comparison with species isolated from humans.</title>
        <authorList>
            <person name="Carrasco G."/>
            <person name="Monzon S."/>
            <person name="Sansegundo M."/>
            <person name="Garcia E."/>
            <person name="Garrido N."/>
            <person name="Medina M.J."/>
            <person name="Villalon P."/>
            <person name="Ramirez-Arocha A.C."/>
            <person name="Jimenez P."/>
            <person name="Cuesta I."/>
            <person name="Valdezate S."/>
        </authorList>
    </citation>
    <scope>NUCLEOTIDE SEQUENCE [LARGE SCALE GENOMIC DNA]</scope>
    <source>
        <strain evidence="3 6">CNM20110626</strain>
    </source>
</reference>
<dbReference type="Pfam" id="PF16170">
    <property type="entry name" value="DUF4873"/>
    <property type="match status" value="1"/>
</dbReference>
<sequence>MTLHRYIQSGSTSGGSNPVSAQECNTGSSGYFGYEVTLTPAARLVKGRPRSRRRATWPQCRAIRSLASTIDQTEEFTVKSQSPHDASDYIGPATVVIATDDVEVQVELRGYFQPIDGRFSWYGRIRQNDELDNLLGGRRRSVLIRTSTGEAPATIGDRDFWGRYRVQGRGRPPYHVPTTLEEVEATQS</sequence>
<protein>
    <submittedName>
        <fullName evidence="3">DUF4873 domain-containing protein</fullName>
    </submittedName>
</protein>
<dbReference type="InterPro" id="IPR032371">
    <property type="entry name" value="DUF4873"/>
</dbReference>
<dbReference type="Proteomes" id="UP000471166">
    <property type="component" value="Unassembled WGS sequence"/>
</dbReference>
<evidence type="ECO:0000256" key="1">
    <source>
        <dbReference type="SAM" id="MobiDB-lite"/>
    </source>
</evidence>
<evidence type="ECO:0000313" key="6">
    <source>
        <dbReference type="Proteomes" id="UP000471166"/>
    </source>
</evidence>
<evidence type="ECO:0000313" key="4">
    <source>
        <dbReference type="EMBL" id="TLF94228.1"/>
    </source>
</evidence>
<feature type="domain" description="DUF4873" evidence="2">
    <location>
        <begin position="87"/>
        <end position="176"/>
    </location>
</feature>
<dbReference type="OrthoDB" id="3683556at2"/>